<dbReference type="AlphaFoldDB" id="A0A147J9U0"/>
<evidence type="ECO:0000313" key="2">
    <source>
        <dbReference type="EMBL" id="KTT69524.1"/>
    </source>
</evidence>
<evidence type="ECO:0000313" key="3">
    <source>
        <dbReference type="EMBL" id="KTW02489.1"/>
    </source>
</evidence>
<evidence type="ECO:0000313" key="7">
    <source>
        <dbReference type="Proteomes" id="UP000074410"/>
    </source>
</evidence>
<dbReference type="RefSeq" id="WP_058716495.1">
    <property type="nucleotide sequence ID" value="NZ_LDTC01000054.1"/>
</dbReference>
<evidence type="ECO:0000313" key="6">
    <source>
        <dbReference type="Proteomes" id="UP000074072"/>
    </source>
</evidence>
<reference evidence="5 6" key="1">
    <citation type="journal article" date="2016" name="Front. Microbiol.">
        <title>Genomic Resource of Rice Seed Associated Bacteria.</title>
        <authorList>
            <person name="Midha S."/>
            <person name="Bansal K."/>
            <person name="Sharma S."/>
            <person name="Kumar N."/>
            <person name="Patil P.P."/>
            <person name="Chaudhry V."/>
            <person name="Patil P.B."/>
        </authorList>
    </citation>
    <scope>NUCLEOTIDE SEQUENCE [LARGE SCALE GENOMIC DNA]</scope>
    <source>
        <strain evidence="4 7">NS258</strain>
        <strain evidence="2 5">NS319</strain>
        <strain evidence="3 6">SB4</strain>
    </source>
</reference>
<dbReference type="Gene3D" id="2.40.128.520">
    <property type="match status" value="1"/>
</dbReference>
<dbReference type="EMBL" id="LDTC01000054">
    <property type="protein sequence ID" value="KTW14379.1"/>
    <property type="molecule type" value="Genomic_DNA"/>
</dbReference>
<name>A0A147J9U0_9SPHN</name>
<organism evidence="4 7">
    <name type="scientific">Sphingomonas sanguinis</name>
    <dbReference type="NCBI Taxonomy" id="33051"/>
    <lineage>
        <taxon>Bacteria</taxon>
        <taxon>Pseudomonadati</taxon>
        <taxon>Pseudomonadota</taxon>
        <taxon>Alphaproteobacteria</taxon>
        <taxon>Sphingomonadales</taxon>
        <taxon>Sphingomonadaceae</taxon>
        <taxon>Sphingomonas</taxon>
    </lineage>
</organism>
<evidence type="ECO:0000313" key="4">
    <source>
        <dbReference type="EMBL" id="KTW14379.1"/>
    </source>
</evidence>
<dbReference type="EMBL" id="LDTD01000066">
    <property type="protein sequence ID" value="KTT69524.1"/>
    <property type="molecule type" value="Genomic_DNA"/>
</dbReference>
<dbReference type="Proteomes" id="UP000074410">
    <property type="component" value="Unassembled WGS sequence"/>
</dbReference>
<accession>A0A147J9U0</accession>
<dbReference type="Pfam" id="PF09917">
    <property type="entry name" value="DUF2147"/>
    <property type="match status" value="1"/>
</dbReference>
<dbReference type="STRING" id="33051.SB4_03460"/>
<dbReference type="PANTHER" id="PTHR36919">
    <property type="entry name" value="BLR1215 PROTEIN"/>
    <property type="match status" value="1"/>
</dbReference>
<comment type="caution">
    <text evidence="4">The sequence shown here is derived from an EMBL/GenBank/DDBJ whole genome shotgun (WGS) entry which is preliminary data.</text>
</comment>
<protein>
    <recommendedName>
        <fullName evidence="1">DUF2147 domain-containing protein</fullName>
    </recommendedName>
</protein>
<dbReference type="Proteomes" id="UP000074072">
    <property type="component" value="Unassembled WGS sequence"/>
</dbReference>
<evidence type="ECO:0000259" key="1">
    <source>
        <dbReference type="Pfam" id="PF09917"/>
    </source>
</evidence>
<dbReference type="OrthoDB" id="9811671at2"/>
<evidence type="ECO:0000313" key="5">
    <source>
        <dbReference type="Proteomes" id="UP000072867"/>
    </source>
</evidence>
<dbReference type="Proteomes" id="UP000072867">
    <property type="component" value="Unassembled WGS sequence"/>
</dbReference>
<dbReference type="PATRIC" id="fig|33051.3.peg.3230"/>
<sequence length="135" mass="14641">MLMTLMAMTLAGAGANADSVLGRWQTQTRGGVVEIQKCGNSVCGRILSSEGLRSNPNLTDQNNRDPKLRSRPIKNLLILQGFSVDGAAWNGGTIYNAEDGKTYSAKLTPEGPDTLKVRGCVFVPLCKTQTWTRIR</sequence>
<dbReference type="InterPro" id="IPR019223">
    <property type="entry name" value="DUF2147"/>
</dbReference>
<proteinExistence type="predicted"/>
<feature type="domain" description="DUF2147" evidence="1">
    <location>
        <begin position="22"/>
        <end position="133"/>
    </location>
</feature>
<dbReference type="EMBL" id="LDTE01000012">
    <property type="protein sequence ID" value="KTW02489.1"/>
    <property type="molecule type" value="Genomic_DNA"/>
</dbReference>
<dbReference type="PANTHER" id="PTHR36919:SF2">
    <property type="entry name" value="BLL6627 PROTEIN"/>
    <property type="match status" value="1"/>
</dbReference>
<gene>
    <name evidence="4" type="ORF">NS258_07540</name>
    <name evidence="2" type="ORF">NS319_10280</name>
    <name evidence="3" type="ORF">SB4_03460</name>
</gene>